<proteinExistence type="predicted"/>
<evidence type="ECO:0000313" key="1">
    <source>
        <dbReference type="EMBL" id="TCK71880.1"/>
    </source>
</evidence>
<dbReference type="AlphaFoldDB" id="A0A4R1L4B4"/>
<sequence length="198" mass="21343">MKFKAVPIAVFALMVVTGCRVQVDNDKNGQEKNVKVDTPLGAMHVQTNNTSAADMGLPVYPGAKVTSGDGDSKSADVHVGVGPWQLRVKVVNYQTQDSEDKVIDFYRKALGRYGDVIECRGSKPVGTPTATREGLTCEDKGSSHHNQVQISSDRVGLKAGSERRQHLMEIKRSGVNGTDFTLVALELPGDMESPGESQ</sequence>
<dbReference type="Proteomes" id="UP000295210">
    <property type="component" value="Unassembled WGS sequence"/>
</dbReference>
<dbReference type="EMBL" id="SMGK01000004">
    <property type="protein sequence ID" value="TCK71880.1"/>
    <property type="molecule type" value="Genomic_DNA"/>
</dbReference>
<reference evidence="1 2" key="1">
    <citation type="submission" date="2019-03" db="EMBL/GenBank/DDBJ databases">
        <title>Genomic Encyclopedia of Type Strains, Phase IV (KMG-IV): sequencing the most valuable type-strain genomes for metagenomic binning, comparative biology and taxonomic classification.</title>
        <authorList>
            <person name="Goeker M."/>
        </authorList>
    </citation>
    <scope>NUCLEOTIDE SEQUENCE [LARGE SCALE GENOMIC DNA]</scope>
    <source>
        <strain evidence="1 2">DSM 103428</strain>
    </source>
</reference>
<evidence type="ECO:0008006" key="3">
    <source>
        <dbReference type="Google" id="ProtNLM"/>
    </source>
</evidence>
<dbReference type="PROSITE" id="PS51257">
    <property type="entry name" value="PROKAR_LIPOPROTEIN"/>
    <property type="match status" value="1"/>
</dbReference>
<accession>A0A4R1L4B4</accession>
<organism evidence="1 2">
    <name type="scientific">Acidipila rosea</name>
    <dbReference type="NCBI Taxonomy" id="768535"/>
    <lineage>
        <taxon>Bacteria</taxon>
        <taxon>Pseudomonadati</taxon>
        <taxon>Acidobacteriota</taxon>
        <taxon>Terriglobia</taxon>
        <taxon>Terriglobales</taxon>
        <taxon>Acidobacteriaceae</taxon>
        <taxon>Acidipila</taxon>
    </lineage>
</organism>
<dbReference type="OrthoDB" id="119905at2"/>
<comment type="caution">
    <text evidence="1">The sequence shown here is derived from an EMBL/GenBank/DDBJ whole genome shotgun (WGS) entry which is preliminary data.</text>
</comment>
<keyword evidence="2" id="KW-1185">Reference proteome</keyword>
<protein>
    <recommendedName>
        <fullName evidence="3">Lipoprotein</fullName>
    </recommendedName>
</protein>
<gene>
    <name evidence="1" type="ORF">C7378_2502</name>
</gene>
<name>A0A4R1L4B4_9BACT</name>
<evidence type="ECO:0000313" key="2">
    <source>
        <dbReference type="Proteomes" id="UP000295210"/>
    </source>
</evidence>
<dbReference type="RefSeq" id="WP_131997077.1">
    <property type="nucleotide sequence ID" value="NZ_SMGK01000004.1"/>
</dbReference>